<evidence type="ECO:0000313" key="8">
    <source>
        <dbReference type="EMBL" id="SVC17418.1"/>
    </source>
</evidence>
<dbReference type="AlphaFoldDB" id="A0A382JZL8"/>
<feature type="non-terminal residue" evidence="8">
    <location>
        <position position="334"/>
    </location>
</feature>
<dbReference type="PANTHER" id="PTHR43646:SF2">
    <property type="entry name" value="GLYCOSYLTRANSFERASE 2-LIKE DOMAIN-CONTAINING PROTEIN"/>
    <property type="match status" value="1"/>
</dbReference>
<evidence type="ECO:0000256" key="4">
    <source>
        <dbReference type="ARBA" id="ARBA00022679"/>
    </source>
</evidence>
<dbReference type="EMBL" id="UINC01077364">
    <property type="protein sequence ID" value="SVC17418.1"/>
    <property type="molecule type" value="Genomic_DNA"/>
</dbReference>
<keyword evidence="5 6" id="KW-0472">Membrane</keyword>
<reference evidence="8" key="1">
    <citation type="submission" date="2018-05" db="EMBL/GenBank/DDBJ databases">
        <authorList>
            <person name="Lanie J.A."/>
            <person name="Ng W.-L."/>
            <person name="Kazmierczak K.M."/>
            <person name="Andrzejewski T.M."/>
            <person name="Davidsen T.M."/>
            <person name="Wayne K.J."/>
            <person name="Tettelin H."/>
            <person name="Glass J.I."/>
            <person name="Rusch D."/>
            <person name="Podicherti R."/>
            <person name="Tsui H.-C.T."/>
            <person name="Winkler M.E."/>
        </authorList>
    </citation>
    <scope>NUCLEOTIDE SEQUENCE</scope>
</reference>
<feature type="transmembrane region" description="Helical" evidence="6">
    <location>
        <begin position="287"/>
        <end position="315"/>
    </location>
</feature>
<gene>
    <name evidence="8" type="ORF">METZ01_LOCUS270272</name>
</gene>
<keyword evidence="3" id="KW-0328">Glycosyltransferase</keyword>
<dbReference type="SUPFAM" id="SSF53448">
    <property type="entry name" value="Nucleotide-diphospho-sugar transferases"/>
    <property type="match status" value="1"/>
</dbReference>
<keyword evidence="4" id="KW-0808">Transferase</keyword>
<dbReference type="GO" id="GO:0005886">
    <property type="term" value="C:plasma membrane"/>
    <property type="evidence" value="ECO:0007669"/>
    <property type="project" value="UniProtKB-SubCell"/>
</dbReference>
<feature type="domain" description="Glycosyltransferase 2-like" evidence="7">
    <location>
        <begin position="42"/>
        <end position="217"/>
    </location>
</feature>
<dbReference type="PANTHER" id="PTHR43646">
    <property type="entry name" value="GLYCOSYLTRANSFERASE"/>
    <property type="match status" value="1"/>
</dbReference>
<name>A0A382JZL8_9ZZZZ</name>
<sequence length="334" mass="36692">MMPLLFAAPWVCLLLFLILVKQTPSELPRAAAKPPRETALVSVIVPARDEAPNIQTCVSSLVRSSYSAFEIIVVDDQSTDGTGSLVRGMEQGNARSLRVIDGEQLPTEWLGKPWACCQGAAVAEGDLLLFTDADTVHGPELLGRAVAGLCDERADLLTVMGRQLMKTFWERLVQPQIFLPMFLRFPNLERTAKSDHWRGAVANGQFMLFRREIYNAIGGHEAVKDEVVEDLALAQLVKRQGFCLRIRAAETDLFTRMYRSLAHLVEGWSKNITTGGMQSLPPWTRSFVAPVALAIGIALWIVPPVVLLVAILGVFGDGLLLWSASVCALSAILW</sequence>
<proteinExistence type="predicted"/>
<accession>A0A382JZL8</accession>
<evidence type="ECO:0000256" key="5">
    <source>
        <dbReference type="ARBA" id="ARBA00023136"/>
    </source>
</evidence>
<protein>
    <recommendedName>
        <fullName evidence="7">Glycosyltransferase 2-like domain-containing protein</fullName>
    </recommendedName>
</protein>
<keyword evidence="6" id="KW-1133">Transmembrane helix</keyword>
<dbReference type="Pfam" id="PF00535">
    <property type="entry name" value="Glycos_transf_2"/>
    <property type="match status" value="1"/>
</dbReference>
<dbReference type="GO" id="GO:0016757">
    <property type="term" value="F:glycosyltransferase activity"/>
    <property type="evidence" value="ECO:0007669"/>
    <property type="project" value="UniProtKB-KW"/>
</dbReference>
<evidence type="ECO:0000259" key="7">
    <source>
        <dbReference type="Pfam" id="PF00535"/>
    </source>
</evidence>
<evidence type="ECO:0000256" key="2">
    <source>
        <dbReference type="ARBA" id="ARBA00022475"/>
    </source>
</evidence>
<dbReference type="InterPro" id="IPR001173">
    <property type="entry name" value="Glyco_trans_2-like"/>
</dbReference>
<evidence type="ECO:0000256" key="6">
    <source>
        <dbReference type="SAM" id="Phobius"/>
    </source>
</evidence>
<dbReference type="Gene3D" id="3.90.550.10">
    <property type="entry name" value="Spore Coat Polysaccharide Biosynthesis Protein SpsA, Chain A"/>
    <property type="match status" value="1"/>
</dbReference>
<evidence type="ECO:0000256" key="3">
    <source>
        <dbReference type="ARBA" id="ARBA00022676"/>
    </source>
</evidence>
<dbReference type="CDD" id="cd00761">
    <property type="entry name" value="Glyco_tranf_GTA_type"/>
    <property type="match status" value="1"/>
</dbReference>
<evidence type="ECO:0000256" key="1">
    <source>
        <dbReference type="ARBA" id="ARBA00004236"/>
    </source>
</evidence>
<dbReference type="InterPro" id="IPR029044">
    <property type="entry name" value="Nucleotide-diphossugar_trans"/>
</dbReference>
<comment type="subcellular location">
    <subcellularLocation>
        <location evidence="1">Cell membrane</location>
    </subcellularLocation>
</comment>
<keyword evidence="6" id="KW-0812">Transmembrane</keyword>
<organism evidence="8">
    <name type="scientific">marine metagenome</name>
    <dbReference type="NCBI Taxonomy" id="408172"/>
    <lineage>
        <taxon>unclassified sequences</taxon>
        <taxon>metagenomes</taxon>
        <taxon>ecological metagenomes</taxon>
    </lineage>
</organism>
<keyword evidence="2" id="KW-1003">Cell membrane</keyword>